<dbReference type="Proteomes" id="UP000075515">
    <property type="component" value="Unassembled WGS sequence"/>
</dbReference>
<dbReference type="PANTHER" id="PTHR30590:SF2">
    <property type="entry name" value="INNER MEMBRANE PROTEIN"/>
    <property type="match status" value="1"/>
</dbReference>
<feature type="transmembrane region" description="Helical" evidence="1">
    <location>
        <begin position="318"/>
        <end position="337"/>
    </location>
</feature>
<dbReference type="EMBL" id="JEMC01002065">
    <property type="protein sequence ID" value="KYF91175.1"/>
    <property type="molecule type" value="Genomic_DNA"/>
</dbReference>
<comment type="caution">
    <text evidence="3">The sequence shown here is derived from an EMBL/GenBank/DDBJ whole genome shotgun (WGS) entry which is preliminary data.</text>
</comment>
<proteinExistence type="predicted"/>
<evidence type="ECO:0000259" key="2">
    <source>
        <dbReference type="Pfam" id="PF04235"/>
    </source>
</evidence>
<keyword evidence="1" id="KW-0472">Membrane</keyword>
<reference evidence="3 4" key="1">
    <citation type="submission" date="2014-02" db="EMBL/GenBank/DDBJ databases">
        <title>The small core and large imbalanced accessory genome model reveals a collaborative survival strategy of Sorangium cellulosum strains in nature.</title>
        <authorList>
            <person name="Han K."/>
            <person name="Peng R."/>
            <person name="Blom J."/>
            <person name="Li Y.-Z."/>
        </authorList>
    </citation>
    <scope>NUCLEOTIDE SEQUENCE [LARGE SCALE GENOMIC DNA]</scope>
    <source>
        <strain evidence="3 4">So0149</strain>
    </source>
</reference>
<accession>A0A150STW8</accession>
<feature type="transmembrane region" description="Helical" evidence="1">
    <location>
        <begin position="109"/>
        <end position="142"/>
    </location>
</feature>
<name>A0A150STW8_SORCE</name>
<dbReference type="InterPro" id="IPR052529">
    <property type="entry name" value="Bact_Transport_Assoc"/>
</dbReference>
<dbReference type="InterPro" id="IPR007349">
    <property type="entry name" value="DUF418"/>
</dbReference>
<dbReference type="Pfam" id="PF04235">
    <property type="entry name" value="DUF418"/>
    <property type="match status" value="1"/>
</dbReference>
<evidence type="ECO:0000313" key="4">
    <source>
        <dbReference type="Proteomes" id="UP000075515"/>
    </source>
</evidence>
<gene>
    <name evidence="3" type="ORF">BE18_31540</name>
</gene>
<feature type="transmembrane region" description="Helical" evidence="1">
    <location>
        <begin position="208"/>
        <end position="226"/>
    </location>
</feature>
<feature type="transmembrane region" description="Helical" evidence="1">
    <location>
        <begin position="274"/>
        <end position="297"/>
    </location>
</feature>
<feature type="transmembrane region" description="Helical" evidence="1">
    <location>
        <begin position="343"/>
        <end position="363"/>
    </location>
</feature>
<feature type="domain" description="DUF418" evidence="2">
    <location>
        <begin position="223"/>
        <end position="385"/>
    </location>
</feature>
<evidence type="ECO:0000313" key="3">
    <source>
        <dbReference type="EMBL" id="KYF91175.1"/>
    </source>
</evidence>
<dbReference type="AlphaFoldDB" id="A0A150STW8"/>
<keyword evidence="1" id="KW-0812">Transmembrane</keyword>
<feature type="transmembrane region" description="Helical" evidence="1">
    <location>
        <begin position="148"/>
        <end position="169"/>
    </location>
</feature>
<organism evidence="3 4">
    <name type="scientific">Sorangium cellulosum</name>
    <name type="common">Polyangium cellulosum</name>
    <dbReference type="NCBI Taxonomy" id="56"/>
    <lineage>
        <taxon>Bacteria</taxon>
        <taxon>Pseudomonadati</taxon>
        <taxon>Myxococcota</taxon>
        <taxon>Polyangia</taxon>
        <taxon>Polyangiales</taxon>
        <taxon>Polyangiaceae</taxon>
        <taxon>Sorangium</taxon>
    </lineage>
</organism>
<keyword evidence="1" id="KW-1133">Transmembrane helix</keyword>
<dbReference type="PANTHER" id="PTHR30590">
    <property type="entry name" value="INNER MEMBRANE PROTEIN"/>
    <property type="match status" value="1"/>
</dbReference>
<sequence length="398" mass="42743">MRVTSMNLSHHPRALTDVASRSLAPDLARGFMLLPIAVAHAPAFVSHWDLGPAALNALAAFVRSLFAENQARAMFVFLFGYALGQLTQRQHARGSDWASIRELLRRRGLWLMVIGFAHAALLVPLDIVAVYGLTLLLLAPLVRSRDSILGWTSAVTLVPATLLLSWQSVTAQTAAAMGEPMTLAPIMAPDYVAHVLAGLPFWPLKTAVSTVVVVPGMLPGIWAARRRLLDEPERHAPLLWRVAAIGMAVSLFGRLPMALMLIGAWTTSMTWTVAGAHALTGYAGGIGMAAAAGLVAIGVGRNQGPLTTALAALGQRSLTFYLFQSAVWLALFYPFTLDLRDDMGFAASCAVAVVLWIASILLADGMRRAGHRGPAEVLLRRLSYRRIEPARVSSSPHG</sequence>
<evidence type="ECO:0000256" key="1">
    <source>
        <dbReference type="SAM" id="Phobius"/>
    </source>
</evidence>
<protein>
    <recommendedName>
        <fullName evidence="2">DUF418 domain-containing protein</fullName>
    </recommendedName>
</protein>
<feature type="transmembrane region" description="Helical" evidence="1">
    <location>
        <begin position="238"/>
        <end position="262"/>
    </location>
</feature>